<dbReference type="InterPro" id="IPR013762">
    <property type="entry name" value="Integrase-like_cat_sf"/>
</dbReference>
<dbReference type="Pfam" id="PF13356">
    <property type="entry name" value="Arm-DNA-bind_3"/>
    <property type="match status" value="1"/>
</dbReference>
<dbReference type="InterPro" id="IPR025166">
    <property type="entry name" value="Integrase_DNA_bind_dom"/>
</dbReference>
<evidence type="ECO:0000256" key="3">
    <source>
        <dbReference type="ARBA" id="ARBA00023125"/>
    </source>
</evidence>
<evidence type="ECO:0000259" key="5">
    <source>
        <dbReference type="PROSITE" id="PS51898"/>
    </source>
</evidence>
<feature type="domain" description="Tyr recombinase" evidence="5">
    <location>
        <begin position="207"/>
        <end position="399"/>
    </location>
</feature>
<dbReference type="InterPro" id="IPR010998">
    <property type="entry name" value="Integrase_recombinase_N"/>
</dbReference>
<accession>A0ABV4I041</accession>
<organism evidence="6 7">
    <name type="scientific">Luteimonas salinilitoris</name>
    <dbReference type="NCBI Taxonomy" id="3237697"/>
    <lineage>
        <taxon>Bacteria</taxon>
        <taxon>Pseudomonadati</taxon>
        <taxon>Pseudomonadota</taxon>
        <taxon>Gammaproteobacteria</taxon>
        <taxon>Lysobacterales</taxon>
        <taxon>Lysobacteraceae</taxon>
        <taxon>Luteimonas</taxon>
    </lineage>
</organism>
<dbReference type="Gene3D" id="1.10.443.10">
    <property type="entry name" value="Intergrase catalytic core"/>
    <property type="match status" value="1"/>
</dbReference>
<dbReference type="Pfam" id="PF22022">
    <property type="entry name" value="Phage_int_M"/>
    <property type="match status" value="1"/>
</dbReference>
<gene>
    <name evidence="6" type="ORF">AB6713_20340</name>
</gene>
<dbReference type="InterPro" id="IPR053876">
    <property type="entry name" value="Phage_int_M"/>
</dbReference>
<evidence type="ECO:0000313" key="6">
    <source>
        <dbReference type="EMBL" id="MEZ0476930.1"/>
    </source>
</evidence>
<reference evidence="6 7" key="1">
    <citation type="submission" date="2024-07" db="EMBL/GenBank/DDBJ databases">
        <title>Luteimonas salilacus sp. nov., isolated from the shore soil of Salt Lake in Tibet of China.</title>
        <authorList>
            <person name="Zhang X."/>
            <person name="Li A."/>
        </authorList>
    </citation>
    <scope>NUCLEOTIDE SEQUENCE [LARGE SCALE GENOMIC DNA]</scope>
    <source>
        <strain evidence="6 7">B3-2-R+30</strain>
    </source>
</reference>
<keyword evidence="3" id="KW-0238">DNA-binding</keyword>
<dbReference type="CDD" id="cd00801">
    <property type="entry name" value="INT_P4_C"/>
    <property type="match status" value="1"/>
</dbReference>
<comment type="caution">
    <text evidence="6">The sequence shown here is derived from an EMBL/GenBank/DDBJ whole genome shotgun (WGS) entry which is preliminary data.</text>
</comment>
<proteinExistence type="inferred from homology"/>
<evidence type="ECO:0000256" key="1">
    <source>
        <dbReference type="ARBA" id="ARBA00008857"/>
    </source>
</evidence>
<dbReference type="RefSeq" id="WP_370565924.1">
    <property type="nucleotide sequence ID" value="NZ_JBFWIB010000043.1"/>
</dbReference>
<keyword evidence="2" id="KW-0229">DNA integration</keyword>
<dbReference type="InterPro" id="IPR002104">
    <property type="entry name" value="Integrase_catalytic"/>
</dbReference>
<dbReference type="InterPro" id="IPR038488">
    <property type="entry name" value="Integrase_DNA-bd_sf"/>
</dbReference>
<evidence type="ECO:0000256" key="4">
    <source>
        <dbReference type="ARBA" id="ARBA00023172"/>
    </source>
</evidence>
<evidence type="ECO:0000256" key="2">
    <source>
        <dbReference type="ARBA" id="ARBA00022908"/>
    </source>
</evidence>
<dbReference type="InterPro" id="IPR011010">
    <property type="entry name" value="DNA_brk_join_enz"/>
</dbReference>
<dbReference type="Gene3D" id="3.30.160.390">
    <property type="entry name" value="Integrase, DNA-binding domain"/>
    <property type="match status" value="1"/>
</dbReference>
<sequence length="603" mass="67832">MPLTDIAVRQTPATGKAYTLGDGRGLALYVAANGGKSWHFRYRWLGRQRRMSLGTYPEVSLKDARIRREALRALVARGVNPQEHRKRERRVRRLAEEQVFQAVFNTWIEHRRSSLKPGRQGSLAQMQQVFRKDILPTLGKRTVYDITRADLVQVLAKIEARKAFTIAQKCRLWLRQLFRFAMVKFPGLERNPALGLDVVALPKPPVAHNPFLRMEELSQLLHGLRGYRGRRQTRLSLHLLLLTGVRTGELRSAIPDQFDLDRGLWIMPAALVKQLQLTTRKQGKRPQDVPPYIVPLSTQAIEVVRHLLGTRRPGQCYLLAHRGDLKKPISENTLNQALKSLGFEGQLTGHGIRATIATALNEYGYPKAWIDAQLSHADTKGGGAAYNHAEYVEQRRRMMQDWADCLDRLEQEGVNAARMPVVEQVNTPQNREVGQVARVIRLEGGTMVIVVPPETPVRGEAPVVSVPGSPAVPSSLPDRGKLDAYEAPNNLPLSVYAELAGRSCEQIVRDIKAKRLLALFQDDRGYRIPDWQLEPTKYLLTLTVLTLAEDADAWDIYLALSKPTALLEARAPLEVVTPGMILEICDIVCAMLVDREGGYESER</sequence>
<keyword evidence="4" id="KW-0233">DNA recombination</keyword>
<protein>
    <submittedName>
        <fullName evidence="6">Tyrosine-type recombinase/integrase</fullName>
    </submittedName>
</protein>
<dbReference type="PROSITE" id="PS51898">
    <property type="entry name" value="TYR_RECOMBINASE"/>
    <property type="match status" value="1"/>
</dbReference>
<dbReference type="InterPro" id="IPR050808">
    <property type="entry name" value="Phage_Integrase"/>
</dbReference>
<keyword evidence="7" id="KW-1185">Reference proteome</keyword>
<dbReference type="PANTHER" id="PTHR30629">
    <property type="entry name" value="PROPHAGE INTEGRASE"/>
    <property type="match status" value="1"/>
</dbReference>
<dbReference type="SUPFAM" id="SSF56349">
    <property type="entry name" value="DNA breaking-rejoining enzymes"/>
    <property type="match status" value="1"/>
</dbReference>
<dbReference type="EMBL" id="JBFWIC010000068">
    <property type="protein sequence ID" value="MEZ0476930.1"/>
    <property type="molecule type" value="Genomic_DNA"/>
</dbReference>
<name>A0ABV4I041_9GAMM</name>
<comment type="similarity">
    <text evidence="1">Belongs to the 'phage' integrase family.</text>
</comment>
<evidence type="ECO:0000313" key="7">
    <source>
        <dbReference type="Proteomes" id="UP001566331"/>
    </source>
</evidence>
<dbReference type="Pfam" id="PF00589">
    <property type="entry name" value="Phage_integrase"/>
    <property type="match status" value="1"/>
</dbReference>
<dbReference type="Proteomes" id="UP001566331">
    <property type="component" value="Unassembled WGS sequence"/>
</dbReference>
<dbReference type="PANTHER" id="PTHR30629:SF2">
    <property type="entry name" value="PROPHAGE INTEGRASE INTS-RELATED"/>
    <property type="match status" value="1"/>
</dbReference>
<dbReference type="Gene3D" id="1.10.150.130">
    <property type="match status" value="1"/>
</dbReference>